<gene>
    <name evidence="4" type="ORF">AGA_1920</name>
</gene>
<dbReference type="InterPro" id="IPR009594">
    <property type="entry name" value="Tscrpt_reg_HTH_AraC_N"/>
</dbReference>
<feature type="domain" description="HTH araC/xylS-type" evidence="3">
    <location>
        <begin position="194"/>
        <end position="288"/>
    </location>
</feature>
<dbReference type="Pfam" id="PF06719">
    <property type="entry name" value="AraC_N"/>
    <property type="match status" value="1"/>
</dbReference>
<evidence type="ECO:0000259" key="3">
    <source>
        <dbReference type="PROSITE" id="PS01124"/>
    </source>
</evidence>
<reference evidence="5" key="1">
    <citation type="submission" date="2014-09" db="EMBL/GenBank/DDBJ databases">
        <authorList>
            <person name="Illeghems K.G."/>
        </authorList>
    </citation>
    <scope>NUCLEOTIDE SEQUENCE [LARGE SCALE GENOMIC DNA]</scope>
    <source>
        <strain evidence="5">LMG 23848T</strain>
    </source>
</reference>
<keyword evidence="1" id="KW-0805">Transcription regulation</keyword>
<organism evidence="4 5">
    <name type="scientific">Acetobacter ghanensis</name>
    <dbReference type="NCBI Taxonomy" id="431306"/>
    <lineage>
        <taxon>Bacteria</taxon>
        <taxon>Pseudomonadati</taxon>
        <taxon>Pseudomonadota</taxon>
        <taxon>Alphaproteobacteria</taxon>
        <taxon>Acetobacterales</taxon>
        <taxon>Acetobacteraceae</taxon>
        <taxon>Acetobacter</taxon>
    </lineage>
</organism>
<evidence type="ECO:0000256" key="1">
    <source>
        <dbReference type="ARBA" id="ARBA00023015"/>
    </source>
</evidence>
<dbReference type="PANTHER" id="PTHR43436">
    <property type="entry name" value="ARAC-FAMILY TRANSCRIPTIONAL REGULATOR"/>
    <property type="match status" value="1"/>
</dbReference>
<dbReference type="PROSITE" id="PS01124">
    <property type="entry name" value="HTH_ARAC_FAMILY_2"/>
    <property type="match status" value="1"/>
</dbReference>
<dbReference type="GO" id="GO:0043565">
    <property type="term" value="F:sequence-specific DNA binding"/>
    <property type="evidence" value="ECO:0007669"/>
    <property type="project" value="InterPro"/>
</dbReference>
<keyword evidence="2" id="KW-0804">Transcription</keyword>
<evidence type="ECO:0000313" key="4">
    <source>
        <dbReference type="EMBL" id="CEF56345.1"/>
    </source>
</evidence>
<name>A0A0U5F552_9PROT</name>
<dbReference type="SUPFAM" id="SSF46689">
    <property type="entry name" value="Homeodomain-like"/>
    <property type="match status" value="2"/>
</dbReference>
<dbReference type="PANTHER" id="PTHR43436:SF1">
    <property type="entry name" value="TRANSCRIPTIONAL REGULATORY PROTEIN"/>
    <property type="match status" value="1"/>
</dbReference>
<dbReference type="SMART" id="SM00342">
    <property type="entry name" value="HTH_ARAC"/>
    <property type="match status" value="1"/>
</dbReference>
<evidence type="ECO:0000256" key="2">
    <source>
        <dbReference type="ARBA" id="ARBA00023163"/>
    </source>
</evidence>
<sequence length="315" mass="35453">MRMADNLAELQNLVLRHCTHSTVTTAIPELTLYRAEVVSEPIPFVFEPRVYVIVQGSKQVMLRDRVFDYDDSHYLVTAVDLPVAGCITQASAERPYLALCLALDPVQIAELLLVVNDRQVDPNQACIMGMGLSPLNSGITEPLLRLMKLLDNPEDIPILKPLIVRELLYRLLQGDQGCALRQIATAGSNLSHINRAIRWISQHYAEPFDIGRAARVAGMGLSTFHRHFRAATNMSPLQYRTQLRLQEARRRMVSENVDAAEAAFAVGYESPSQFSREYRRMFGRPPAKDALCVRADQLSERSAARQIYVHQAHCD</sequence>
<dbReference type="InterPro" id="IPR009057">
    <property type="entry name" value="Homeodomain-like_sf"/>
</dbReference>
<dbReference type="Gene3D" id="1.10.10.60">
    <property type="entry name" value="Homeodomain-like"/>
    <property type="match status" value="2"/>
</dbReference>
<dbReference type="Proteomes" id="UP000068250">
    <property type="component" value="Chromosome I"/>
</dbReference>
<dbReference type="GO" id="GO:0003700">
    <property type="term" value="F:DNA-binding transcription factor activity"/>
    <property type="evidence" value="ECO:0007669"/>
    <property type="project" value="InterPro"/>
</dbReference>
<dbReference type="InterPro" id="IPR018060">
    <property type="entry name" value="HTH_AraC"/>
</dbReference>
<dbReference type="EMBL" id="LN609302">
    <property type="protein sequence ID" value="CEF56345.1"/>
    <property type="molecule type" value="Genomic_DNA"/>
</dbReference>
<protein>
    <submittedName>
        <fullName evidence="4">Transcriptional regulator, AraC family</fullName>
    </submittedName>
</protein>
<evidence type="ECO:0000313" key="5">
    <source>
        <dbReference type="Proteomes" id="UP000068250"/>
    </source>
</evidence>
<dbReference type="AlphaFoldDB" id="A0A0U5F552"/>
<accession>A0A0U5F552</accession>
<dbReference type="PATRIC" id="fig|431306.5.peg.1972"/>
<dbReference type="STRING" id="431306.AGA_1920"/>
<proteinExistence type="predicted"/>
<dbReference type="Pfam" id="PF12833">
    <property type="entry name" value="HTH_18"/>
    <property type="match status" value="1"/>
</dbReference>